<evidence type="ECO:0000256" key="1">
    <source>
        <dbReference type="SAM" id="MobiDB-lite"/>
    </source>
</evidence>
<dbReference type="GeneID" id="64962059"/>
<organism evidence="2 3">
    <name type="scientific">Aspergillus kawachii</name>
    <name type="common">White koji mold</name>
    <name type="synonym">Aspergillus awamori var. kawachi</name>
    <dbReference type="NCBI Taxonomy" id="1069201"/>
    <lineage>
        <taxon>Eukaryota</taxon>
        <taxon>Fungi</taxon>
        <taxon>Dikarya</taxon>
        <taxon>Ascomycota</taxon>
        <taxon>Pezizomycotina</taxon>
        <taxon>Eurotiomycetes</taxon>
        <taxon>Eurotiomycetidae</taxon>
        <taxon>Eurotiales</taxon>
        <taxon>Aspergillaceae</taxon>
        <taxon>Aspergillus</taxon>
        <taxon>Aspergillus subgen. Circumdati</taxon>
    </lineage>
</organism>
<sequence>MTTLKSEDSNSPRKIYLAHYGRIYFPRKAESSRLFISQCTRVQKCSSSVAIPVSAILSVACVKTGRSTVYSKLISSSTKADRDDRSNFSERNVDCERRASKGTISSGRLPAGLEP</sequence>
<keyword evidence="3" id="KW-1185">Reference proteome</keyword>
<dbReference type="Proteomes" id="UP000661280">
    <property type="component" value="Chromosome 5"/>
</dbReference>
<dbReference type="RefSeq" id="XP_041544500.1">
    <property type="nucleotide sequence ID" value="XM_041690968.1"/>
</dbReference>
<accession>A0A7R7WD28</accession>
<proteinExistence type="predicted"/>
<feature type="region of interest" description="Disordered" evidence="1">
    <location>
        <begin position="74"/>
        <end position="115"/>
    </location>
</feature>
<reference evidence="2" key="2">
    <citation type="submission" date="2021-02" db="EMBL/GenBank/DDBJ databases">
        <title>Aspergillus luchuensis mut. kawachii IFO 4304 genome sequence.</title>
        <authorList>
            <person name="Mori K."/>
            <person name="Kadooka C."/>
            <person name="Goto M."/>
            <person name="Futagami T."/>
        </authorList>
    </citation>
    <scope>NUCLEOTIDE SEQUENCE</scope>
    <source>
        <strain evidence="2">IFO 4308</strain>
    </source>
</reference>
<dbReference type="EMBL" id="AP024429">
    <property type="protein sequence ID" value="BCS00738.1"/>
    <property type="molecule type" value="Genomic_DNA"/>
</dbReference>
<dbReference type="KEGG" id="aluc:AKAW2_51079S"/>
<evidence type="ECO:0000313" key="2">
    <source>
        <dbReference type="EMBL" id="BCS00738.1"/>
    </source>
</evidence>
<gene>
    <name evidence="2" type="ORF">AKAW2_51079S</name>
</gene>
<name>A0A7R7WD28_ASPKA</name>
<feature type="compositionally biased region" description="Basic and acidic residues" evidence="1">
    <location>
        <begin position="79"/>
        <end position="99"/>
    </location>
</feature>
<evidence type="ECO:0000313" key="3">
    <source>
        <dbReference type="Proteomes" id="UP000661280"/>
    </source>
</evidence>
<dbReference type="AlphaFoldDB" id="A0A7R7WD28"/>
<reference evidence="2" key="1">
    <citation type="submission" date="2021-01" db="EMBL/GenBank/DDBJ databases">
        <authorList>
            <consortium name="Aspergillus luchuensis mut. kawachii IFO 4304 genome sequencing consortium"/>
            <person name="Kazuki M."/>
            <person name="Futagami T."/>
        </authorList>
    </citation>
    <scope>NUCLEOTIDE SEQUENCE</scope>
    <source>
        <strain evidence="2">IFO 4308</strain>
    </source>
</reference>
<protein>
    <submittedName>
        <fullName evidence="2">Uncharacterized protein</fullName>
    </submittedName>
</protein>